<dbReference type="InterPro" id="IPR001623">
    <property type="entry name" value="DnaJ_domain"/>
</dbReference>
<dbReference type="Gene3D" id="1.10.287.110">
    <property type="entry name" value="DnaJ domain"/>
    <property type="match status" value="1"/>
</dbReference>
<sequence>MSIWQTLGIEQTNDEKEIRRAYARQVKKYRPDSHPEEYQQLREAFEEAKRYAAYAIDDESIADEYAKEQANIDIDVPHLESLLYQESVNEDAVNDDEQQLLEQPEIRMTYPFSDRLLDDDQPSVNELPVVEIPYTQELIDWLAKLFIIDEKAAKRELVELWENVSQKGSLQTQQRFHQDFAWALSAQEGLTEAIVEHVSSLLGWRLDEYNSEQIIPFYIQNALTEQLRQTEVARAWKQCQVDAVHGDYVVAESMRILTSQSEKVSFKVRLIPELIPQIEQQVSQLTNEYPELKEKFNPAVLSFIKQRRIALNWRGIFLCVFWGLLLNVIGAKPDVSVGITLAVTVVMIYYLFFSDYIMFWFHARSKKGFTLFLMSDFLISLGVLAIFVITFFGIARELIVGLNIGPAQGAQAMVIFILMGLLWYAWPRDQPALRRPSMMMYRLLVSPWSLLQWFKFSWFSLVWLVVLYIICYKTMFEILAFYTEFFKVG</sequence>
<reference evidence="4" key="1">
    <citation type="submission" date="2024-02" db="EMBL/GenBank/DDBJ databases">
        <authorList>
            <consortium name="Clinical and Environmental Microbiology Branch: Whole genome sequencing antimicrobial resistance pathogens in the healthcare setting"/>
        </authorList>
    </citation>
    <scope>NUCLEOTIDE SEQUENCE</scope>
    <source>
        <strain evidence="4">2020GO-00142</strain>
    </source>
</reference>
<dbReference type="AlphaFoldDB" id="A0AAI9MVV0"/>
<feature type="transmembrane region" description="Helical" evidence="2">
    <location>
        <begin position="371"/>
        <end position="395"/>
    </location>
</feature>
<dbReference type="Pfam" id="PF00226">
    <property type="entry name" value="DnaJ"/>
    <property type="match status" value="1"/>
</dbReference>
<dbReference type="PROSITE" id="PS50076">
    <property type="entry name" value="DNAJ_2"/>
    <property type="match status" value="1"/>
</dbReference>
<feature type="transmembrane region" description="Helical" evidence="2">
    <location>
        <begin position="335"/>
        <end position="359"/>
    </location>
</feature>
<feature type="transmembrane region" description="Helical" evidence="2">
    <location>
        <begin position="407"/>
        <end position="426"/>
    </location>
</feature>
<evidence type="ECO:0000259" key="3">
    <source>
        <dbReference type="PROSITE" id="PS50076"/>
    </source>
</evidence>
<dbReference type="SUPFAM" id="SSF46565">
    <property type="entry name" value="Chaperone J-domain"/>
    <property type="match status" value="1"/>
</dbReference>
<keyword evidence="2" id="KW-0812">Transmembrane</keyword>
<comment type="caution">
    <text evidence="4">The sequence shown here is derived from an EMBL/GenBank/DDBJ whole genome shotgun (WGS) entry which is preliminary data.</text>
</comment>
<feature type="transmembrane region" description="Helical" evidence="2">
    <location>
        <begin position="460"/>
        <end position="482"/>
    </location>
</feature>
<protein>
    <submittedName>
        <fullName evidence="4">DnaJ domain-containing protein</fullName>
    </submittedName>
</protein>
<dbReference type="InterPro" id="IPR036869">
    <property type="entry name" value="J_dom_sf"/>
</dbReference>
<accession>A0AAI9MVV0</accession>
<keyword evidence="2" id="KW-0472">Membrane</keyword>
<organism evidence="4">
    <name type="scientific">Providencia stuartii</name>
    <dbReference type="NCBI Taxonomy" id="588"/>
    <lineage>
        <taxon>Bacteria</taxon>
        <taxon>Pseudomonadati</taxon>
        <taxon>Pseudomonadota</taxon>
        <taxon>Gammaproteobacteria</taxon>
        <taxon>Enterobacterales</taxon>
        <taxon>Morganellaceae</taxon>
        <taxon>Providencia</taxon>
    </lineage>
</organism>
<evidence type="ECO:0000313" key="4">
    <source>
        <dbReference type="EMBL" id="EMP9433317.1"/>
    </source>
</evidence>
<gene>
    <name evidence="4" type="ORF">JRA39_002383</name>
</gene>
<feature type="transmembrane region" description="Helical" evidence="2">
    <location>
        <begin position="311"/>
        <end position="329"/>
    </location>
</feature>
<evidence type="ECO:0000256" key="1">
    <source>
        <dbReference type="ARBA" id="ARBA00023186"/>
    </source>
</evidence>
<dbReference type="EMBL" id="AAZDVE040000017">
    <property type="protein sequence ID" value="EMP9433317.1"/>
    <property type="molecule type" value="Genomic_DNA"/>
</dbReference>
<name>A0AAI9MVV0_PROST</name>
<keyword evidence="1" id="KW-0143">Chaperone</keyword>
<proteinExistence type="predicted"/>
<evidence type="ECO:0000256" key="2">
    <source>
        <dbReference type="SAM" id="Phobius"/>
    </source>
</evidence>
<keyword evidence="2" id="KW-1133">Transmembrane helix</keyword>
<feature type="domain" description="J" evidence="3">
    <location>
        <begin position="2"/>
        <end position="66"/>
    </location>
</feature>
<dbReference type="CDD" id="cd06257">
    <property type="entry name" value="DnaJ"/>
    <property type="match status" value="1"/>
</dbReference>